<dbReference type="AlphaFoldDB" id="A0A177WTK0"/>
<organism evidence="1 2">
    <name type="scientific">Batrachochytrium dendrobatidis (strain JEL423)</name>
    <dbReference type="NCBI Taxonomy" id="403673"/>
    <lineage>
        <taxon>Eukaryota</taxon>
        <taxon>Fungi</taxon>
        <taxon>Fungi incertae sedis</taxon>
        <taxon>Chytridiomycota</taxon>
        <taxon>Chytridiomycota incertae sedis</taxon>
        <taxon>Chytridiomycetes</taxon>
        <taxon>Rhizophydiales</taxon>
        <taxon>Rhizophydiales incertae sedis</taxon>
        <taxon>Batrachochytrium</taxon>
    </lineage>
</organism>
<gene>
    <name evidence="1" type="ORF">BDEG_26078</name>
</gene>
<dbReference type="Proteomes" id="UP000077115">
    <property type="component" value="Unassembled WGS sequence"/>
</dbReference>
<name>A0A177WTK0_BATDL</name>
<dbReference type="EMBL" id="DS022308">
    <property type="protein sequence ID" value="OAJ42651.1"/>
    <property type="molecule type" value="Genomic_DNA"/>
</dbReference>
<evidence type="ECO:0000313" key="1">
    <source>
        <dbReference type="EMBL" id="OAJ42651.1"/>
    </source>
</evidence>
<reference evidence="1 2" key="1">
    <citation type="submission" date="2006-10" db="EMBL/GenBank/DDBJ databases">
        <title>The Genome Sequence of Batrachochytrium dendrobatidis JEL423.</title>
        <authorList>
            <consortium name="The Broad Institute Genome Sequencing Platform"/>
            <person name="Birren B."/>
            <person name="Lander E."/>
            <person name="Galagan J."/>
            <person name="Cuomo C."/>
            <person name="Devon K."/>
            <person name="Jaffe D."/>
            <person name="Butler J."/>
            <person name="Alvarez P."/>
            <person name="Gnerre S."/>
            <person name="Grabherr M."/>
            <person name="Kleber M."/>
            <person name="Mauceli E."/>
            <person name="Brockman W."/>
            <person name="Young S."/>
            <person name="LaButti K."/>
            <person name="Sykes S."/>
            <person name="DeCaprio D."/>
            <person name="Crawford M."/>
            <person name="Koehrsen M."/>
            <person name="Engels R."/>
            <person name="Montgomery P."/>
            <person name="Pearson M."/>
            <person name="Howarth C."/>
            <person name="Larson L."/>
            <person name="White J."/>
            <person name="O'Leary S."/>
            <person name="Kodira C."/>
            <person name="Zeng Q."/>
            <person name="Yandava C."/>
            <person name="Alvarado L."/>
            <person name="Longcore J."/>
            <person name="James T."/>
        </authorList>
    </citation>
    <scope>NUCLEOTIDE SEQUENCE [LARGE SCALE GENOMIC DNA]</scope>
    <source>
        <strain evidence="1 2">JEL423</strain>
    </source>
</reference>
<dbReference type="VEuPathDB" id="FungiDB:BDEG_26078"/>
<proteinExistence type="predicted"/>
<sequence length="413" mass="44876">MELLALAFIIPGIPFYLFSAFCSAWIFAFVIPLIIFRAIVIALRGVVSAVVHRTLEPIFTRWRAHLRVWAVNGDIWSHPPFSPDISSTTANDADSPSKANLQLMRDEPETSANSCPAPDSIVDCNRQDISSVECSQNKDSIKVPTSCTTSTSLVTPRYLDGTPKRSDSLEYQEAHKDEPAIRIWRRTDEDSEAITISLEAKPNHLPTNTVQQDPASIPNSTTQHEFQDQKNLVMKELATKLDPTSRPWLLQAVQMTDSPIENSPETSTNLFADLTLPALVAASLYTELNTTQSLCSIPVTDDSAMVTNDCTSETGSAVSEYSSTAEFTSDSDSSNPSNLAFLLSAADSLSQKSITSDNQTDPCVADAGRSLAPKLSNASLGNTQARPYLSVMLVAASCYKEPNPSLEGISPHS</sequence>
<evidence type="ECO:0000313" key="2">
    <source>
        <dbReference type="Proteomes" id="UP000077115"/>
    </source>
</evidence>
<accession>A0A177WTK0</accession>
<protein>
    <submittedName>
        <fullName evidence="1">Uncharacterized protein</fullName>
    </submittedName>
</protein>
<reference evidence="1 2" key="2">
    <citation type="submission" date="2016-05" db="EMBL/GenBank/DDBJ databases">
        <title>Lineage-specific infection strategies underlie the spectrum of fungal disease in amphibians.</title>
        <authorList>
            <person name="Cuomo C.A."/>
            <person name="Farrer R.A."/>
            <person name="James T."/>
            <person name="Longcore J."/>
            <person name="Birren B."/>
        </authorList>
    </citation>
    <scope>NUCLEOTIDE SEQUENCE [LARGE SCALE GENOMIC DNA]</scope>
    <source>
        <strain evidence="1 2">JEL423</strain>
    </source>
</reference>